<comment type="caution">
    <text evidence="4">The sequence shown here is derived from an EMBL/GenBank/DDBJ whole genome shotgun (WGS) entry which is preliminary data.</text>
</comment>
<proteinExistence type="inferred from homology"/>
<organism evidence="4 5">
    <name type="scientific">Paenirhodobacter huangdaonensis</name>
    <dbReference type="NCBI Taxonomy" id="2501515"/>
    <lineage>
        <taxon>Bacteria</taxon>
        <taxon>Pseudomonadati</taxon>
        <taxon>Pseudomonadota</taxon>
        <taxon>Alphaproteobacteria</taxon>
        <taxon>Rhodobacterales</taxon>
        <taxon>Rhodobacter group</taxon>
        <taxon>Paenirhodobacter</taxon>
    </lineage>
</organism>
<evidence type="ECO:0000256" key="3">
    <source>
        <dbReference type="SAM" id="MobiDB-lite"/>
    </source>
</evidence>
<reference evidence="5" key="2">
    <citation type="submission" date="2019-01" db="EMBL/GenBank/DDBJ databases">
        <title>Sinorhodobacter populi sp. nov. isolated from the symptomatic bark tissue of Populus euramericana canker.</title>
        <authorList>
            <person name="Li Y."/>
        </authorList>
    </citation>
    <scope>NUCLEOTIDE SEQUENCE [LARGE SCALE GENOMIC DNA]</scope>
    <source>
        <strain evidence="5">CGMCC 1.12963</strain>
    </source>
</reference>
<dbReference type="Proteomes" id="UP000288071">
    <property type="component" value="Unassembled WGS sequence"/>
</dbReference>
<reference evidence="4 5" key="1">
    <citation type="submission" date="2019-01" db="EMBL/GenBank/DDBJ databases">
        <title>Sinorhodobacter populi sp. nov. isolated from the symptomatic bark tissue of Populus euramericana canker.</title>
        <authorList>
            <person name="Xu G."/>
        </authorList>
    </citation>
    <scope>NUCLEOTIDE SEQUENCE [LARGE SCALE GENOMIC DNA]</scope>
    <source>
        <strain evidence="4 5">CGMCC 1.12963</strain>
    </source>
</reference>
<dbReference type="AlphaFoldDB" id="A0A3S3M0S4"/>
<name>A0A3S3M0S4_9RHOB</name>
<dbReference type="Pfam" id="PF01722">
    <property type="entry name" value="BolA"/>
    <property type="match status" value="1"/>
</dbReference>
<gene>
    <name evidence="4" type="ORF">EOW66_03855</name>
</gene>
<feature type="region of interest" description="Disordered" evidence="3">
    <location>
        <begin position="88"/>
        <end position="107"/>
    </location>
</feature>
<evidence type="ECO:0000313" key="4">
    <source>
        <dbReference type="EMBL" id="RWR53762.1"/>
    </source>
</evidence>
<dbReference type="InterPro" id="IPR036065">
    <property type="entry name" value="BolA-like_sf"/>
</dbReference>
<keyword evidence="5" id="KW-1185">Reference proteome</keyword>
<evidence type="ECO:0000313" key="5">
    <source>
        <dbReference type="Proteomes" id="UP000288071"/>
    </source>
</evidence>
<evidence type="ECO:0000256" key="1">
    <source>
        <dbReference type="ARBA" id="ARBA00005578"/>
    </source>
</evidence>
<dbReference type="PIRSF" id="PIRSF003113">
    <property type="entry name" value="BolA"/>
    <property type="match status" value="1"/>
</dbReference>
<dbReference type="EMBL" id="SAVA01000002">
    <property type="protein sequence ID" value="RWR53762.1"/>
    <property type="molecule type" value="Genomic_DNA"/>
</dbReference>
<dbReference type="SUPFAM" id="SSF82657">
    <property type="entry name" value="BolA-like"/>
    <property type="match status" value="1"/>
</dbReference>
<sequence length="107" mass="11114">MTGGKSPVADEIRARLAALEPSHLEIIDESARHAGHSAVAVAGESHFRLRLWVPSLAQASRLARHRAVHAALGPGLLARVHALAIEFEDQTSSSSAGPSRGALPSGA</sequence>
<dbReference type="Gene3D" id="3.30.300.90">
    <property type="entry name" value="BolA-like"/>
    <property type="match status" value="1"/>
</dbReference>
<comment type="similarity">
    <text evidence="1 2">Belongs to the BolA/IbaG family.</text>
</comment>
<dbReference type="PANTHER" id="PTHR46229">
    <property type="entry name" value="BOLA TRANSCRIPTION REGULATOR"/>
    <property type="match status" value="1"/>
</dbReference>
<dbReference type="PANTHER" id="PTHR46229:SF2">
    <property type="entry name" value="BOLA-LIKE PROTEIN 1"/>
    <property type="match status" value="1"/>
</dbReference>
<evidence type="ECO:0000256" key="2">
    <source>
        <dbReference type="RuleBase" id="RU003860"/>
    </source>
</evidence>
<protein>
    <submittedName>
        <fullName evidence="4">BolA family transcriptional regulator</fullName>
    </submittedName>
</protein>
<dbReference type="InterPro" id="IPR050961">
    <property type="entry name" value="BolA/IbaG_stress_morph_reg"/>
</dbReference>
<dbReference type="InterPro" id="IPR002634">
    <property type="entry name" value="BolA"/>
</dbReference>
<accession>A0A3S3M0S4</accession>